<protein>
    <recommendedName>
        <fullName evidence="3">H repeat-associated protein N-terminal domain-containing protein</fullName>
    </recommendedName>
</protein>
<dbReference type="Proteomes" id="UP000377595">
    <property type="component" value="Unassembled WGS sequence"/>
</dbReference>
<gene>
    <name evidence="4" type="ORF">Aple_041380</name>
</gene>
<feature type="region of interest" description="Disordered" evidence="1">
    <location>
        <begin position="91"/>
        <end position="142"/>
    </location>
</feature>
<evidence type="ECO:0000313" key="4">
    <source>
        <dbReference type="EMBL" id="GES21242.1"/>
    </source>
</evidence>
<evidence type="ECO:0000313" key="5">
    <source>
        <dbReference type="Proteomes" id="UP000377595"/>
    </source>
</evidence>
<comment type="caution">
    <text evidence="4">The sequence shown here is derived from an EMBL/GenBank/DDBJ whole genome shotgun (WGS) entry which is preliminary data.</text>
</comment>
<dbReference type="EMBL" id="BLAF01000022">
    <property type="protein sequence ID" value="GES21242.1"/>
    <property type="molecule type" value="Genomic_DNA"/>
</dbReference>
<organism evidence="4 5">
    <name type="scientific">Acrocarpospora pleiomorpha</name>
    <dbReference type="NCBI Taxonomy" id="90975"/>
    <lineage>
        <taxon>Bacteria</taxon>
        <taxon>Bacillati</taxon>
        <taxon>Actinomycetota</taxon>
        <taxon>Actinomycetes</taxon>
        <taxon>Streptosporangiales</taxon>
        <taxon>Streptosporangiaceae</taxon>
        <taxon>Acrocarpospora</taxon>
    </lineage>
</organism>
<evidence type="ECO:0000256" key="1">
    <source>
        <dbReference type="SAM" id="MobiDB-lite"/>
    </source>
</evidence>
<feature type="domain" description="H repeat-associated protein N-terminal" evidence="3">
    <location>
        <begin position="37"/>
        <end position="98"/>
    </location>
</feature>
<keyword evidence="2" id="KW-1133">Transmembrane helix</keyword>
<dbReference type="AlphaFoldDB" id="A0A5M3XK61"/>
<dbReference type="InterPro" id="IPR032806">
    <property type="entry name" value="YbfD_N"/>
</dbReference>
<evidence type="ECO:0000259" key="3">
    <source>
        <dbReference type="Pfam" id="PF13808"/>
    </source>
</evidence>
<feature type="compositionally biased region" description="Basic residues" evidence="1">
    <location>
        <begin position="96"/>
        <end position="119"/>
    </location>
</feature>
<keyword evidence="5" id="KW-1185">Reference proteome</keyword>
<feature type="compositionally biased region" description="Basic and acidic residues" evidence="1">
    <location>
        <begin position="124"/>
        <end position="134"/>
    </location>
</feature>
<keyword evidence="2" id="KW-0472">Membrane</keyword>
<evidence type="ECO:0000256" key="2">
    <source>
        <dbReference type="SAM" id="Phobius"/>
    </source>
</evidence>
<dbReference type="Pfam" id="PF13808">
    <property type="entry name" value="DDE_Tnp_1_assoc"/>
    <property type="match status" value="1"/>
</dbReference>
<reference evidence="4 5" key="1">
    <citation type="submission" date="2019-10" db="EMBL/GenBank/DDBJ databases">
        <title>Whole genome shotgun sequence of Acrocarpospora pleiomorpha NBRC 16267.</title>
        <authorList>
            <person name="Ichikawa N."/>
            <person name="Kimura A."/>
            <person name="Kitahashi Y."/>
            <person name="Komaki H."/>
            <person name="Oguchi A."/>
        </authorList>
    </citation>
    <scope>NUCLEOTIDE SEQUENCE [LARGE SCALE GENOMIC DNA]</scope>
    <source>
        <strain evidence="4 5">NBRC 16267</strain>
    </source>
</reference>
<accession>A0A5M3XK61</accession>
<sequence>MPSNTITMLTRHIEHAQTTTPVTAGQPSPTELPELAQLLATVPDPRDRRGRRHRIGSLLALCLIAVMSGARSLASIGRFARDSDPAVLTALGLRCTRGRQHHRTAPGPPRRRRPGHRGRPFPGRTDRPHPDRRTGRQPPQQA</sequence>
<feature type="transmembrane region" description="Helical" evidence="2">
    <location>
        <begin position="55"/>
        <end position="74"/>
    </location>
</feature>
<proteinExistence type="predicted"/>
<name>A0A5M3XK61_9ACTN</name>
<keyword evidence="2" id="KW-0812">Transmembrane</keyword>
<dbReference type="RefSeq" id="WP_155346249.1">
    <property type="nucleotide sequence ID" value="NZ_BAAAHM010000014.1"/>
</dbReference>